<keyword evidence="16" id="KW-1071">Ligand-gated ion channel</keyword>
<keyword evidence="15" id="KW-0628">Postsynaptic cell membrane</keyword>
<dbReference type="GO" id="GO:0034707">
    <property type="term" value="C:chloride channel complex"/>
    <property type="evidence" value="ECO:0007669"/>
    <property type="project" value="UniProtKB-KW"/>
</dbReference>
<dbReference type="PROSITE" id="PS00236">
    <property type="entry name" value="NEUROTR_ION_CHANNEL"/>
    <property type="match status" value="1"/>
</dbReference>
<dbReference type="SUPFAM" id="SSF63712">
    <property type="entry name" value="Nicotinic receptor ligand binding domain-like"/>
    <property type="match status" value="1"/>
</dbReference>
<keyword evidence="17 20" id="KW-0407">Ion channel</keyword>
<evidence type="ECO:0000313" key="22">
    <source>
        <dbReference type="EMBL" id="QQP57395.1"/>
    </source>
</evidence>
<feature type="non-terminal residue" evidence="22">
    <location>
        <position position="228"/>
    </location>
</feature>
<keyword evidence="8 20" id="KW-0406">Ion transport</keyword>
<dbReference type="GO" id="GO:0005230">
    <property type="term" value="F:extracellular ligand-gated monoatomic ion channel activity"/>
    <property type="evidence" value="ECO:0007669"/>
    <property type="project" value="InterPro"/>
</dbReference>
<protein>
    <recommendedName>
        <fullName evidence="19">Gamma-aminobutyric acid receptor subunit beta</fullName>
    </recommendedName>
</protein>
<evidence type="ECO:0000256" key="17">
    <source>
        <dbReference type="ARBA" id="ARBA00023303"/>
    </source>
</evidence>
<evidence type="ECO:0000256" key="19">
    <source>
        <dbReference type="ARBA" id="ARBA00071250"/>
    </source>
</evidence>
<dbReference type="GO" id="GO:0004888">
    <property type="term" value="F:transmembrane signaling receptor activity"/>
    <property type="evidence" value="ECO:0007669"/>
    <property type="project" value="InterPro"/>
</dbReference>
<dbReference type="InterPro" id="IPR006202">
    <property type="entry name" value="Neur_chan_lig-bd"/>
</dbReference>
<proteinExistence type="inferred from homology"/>
<name>A0A7T8QW83_CALRO</name>
<keyword evidence="11" id="KW-0675">Receptor</keyword>
<evidence type="ECO:0000256" key="20">
    <source>
        <dbReference type="RuleBase" id="RU000687"/>
    </source>
</evidence>
<dbReference type="PRINTS" id="PR00252">
    <property type="entry name" value="NRIONCHANNEL"/>
</dbReference>
<evidence type="ECO:0000256" key="15">
    <source>
        <dbReference type="ARBA" id="ARBA00023257"/>
    </source>
</evidence>
<keyword evidence="9" id="KW-0472">Membrane</keyword>
<keyword evidence="13" id="KW-0325">Glycoprotein</keyword>
<evidence type="ECO:0000256" key="4">
    <source>
        <dbReference type="ARBA" id="ARBA00022692"/>
    </source>
</evidence>
<dbReference type="Gene3D" id="2.70.170.10">
    <property type="entry name" value="Neurotransmitter-gated ion-channel ligand-binding domain"/>
    <property type="match status" value="1"/>
</dbReference>
<dbReference type="FunFam" id="2.70.170.10:FF:000021">
    <property type="entry name" value="Gamma-aminobutyric acid receptor isoform 3b"/>
    <property type="match status" value="1"/>
</dbReference>
<keyword evidence="7" id="KW-0770">Synapse</keyword>
<dbReference type="InterPro" id="IPR006201">
    <property type="entry name" value="Neur_channel"/>
</dbReference>
<evidence type="ECO:0000256" key="18">
    <source>
        <dbReference type="ARBA" id="ARBA00034104"/>
    </source>
</evidence>
<keyword evidence="4" id="KW-0812">Transmembrane</keyword>
<sequence>TLDHLLVFSPYDKRIRPKFGGPPLKVILNLSILSMGPVDESKNAFSMDCYFRQSWVDERLQYNTSGVISLNLNWAFLAKIWVPDTFIINGKKSFLHKITVPNRFVRVSRKGEVSYSQRLTILAKCPMNLKKYPLDSQICPLKLGSFAYSTKDILYEWKKPKAASFNKLGLAQFHLINYSSFDLIEPSFRLTESGGFRNDSTSILEFVFERQTGFFLLQIYTPLNLIVF</sequence>
<dbReference type="GO" id="GO:0005254">
    <property type="term" value="F:chloride channel activity"/>
    <property type="evidence" value="ECO:0007669"/>
    <property type="project" value="UniProtKB-KW"/>
</dbReference>
<dbReference type="EMBL" id="CP045891">
    <property type="protein sequence ID" value="QQP57395.1"/>
    <property type="molecule type" value="Genomic_DNA"/>
</dbReference>
<evidence type="ECO:0000256" key="6">
    <source>
        <dbReference type="ARBA" id="ARBA00022989"/>
    </source>
</evidence>
<dbReference type="GO" id="GO:0045211">
    <property type="term" value="C:postsynaptic membrane"/>
    <property type="evidence" value="ECO:0007669"/>
    <property type="project" value="UniProtKB-SubCell"/>
</dbReference>
<organism evidence="22 23">
    <name type="scientific">Caligus rogercresseyi</name>
    <name type="common">Sea louse</name>
    <dbReference type="NCBI Taxonomy" id="217165"/>
    <lineage>
        <taxon>Eukaryota</taxon>
        <taxon>Metazoa</taxon>
        <taxon>Ecdysozoa</taxon>
        <taxon>Arthropoda</taxon>
        <taxon>Crustacea</taxon>
        <taxon>Multicrustacea</taxon>
        <taxon>Hexanauplia</taxon>
        <taxon>Copepoda</taxon>
        <taxon>Siphonostomatoida</taxon>
        <taxon>Caligidae</taxon>
        <taxon>Caligus</taxon>
    </lineage>
</organism>
<dbReference type="AlphaFoldDB" id="A0A7T8QW83"/>
<keyword evidence="12" id="KW-0869">Chloride channel</keyword>
<keyword evidence="6" id="KW-1133">Transmembrane helix</keyword>
<evidence type="ECO:0000256" key="13">
    <source>
        <dbReference type="ARBA" id="ARBA00023180"/>
    </source>
</evidence>
<feature type="domain" description="Neurotransmitter-gated ion-channel ligand-binding" evidence="21">
    <location>
        <begin position="8"/>
        <end position="211"/>
    </location>
</feature>
<evidence type="ECO:0000256" key="8">
    <source>
        <dbReference type="ARBA" id="ARBA00023065"/>
    </source>
</evidence>
<dbReference type="InterPro" id="IPR018000">
    <property type="entry name" value="Neurotransmitter_ion_chnl_CS"/>
</dbReference>
<feature type="non-terminal residue" evidence="22">
    <location>
        <position position="1"/>
    </location>
</feature>
<evidence type="ECO:0000256" key="5">
    <source>
        <dbReference type="ARBA" id="ARBA00022729"/>
    </source>
</evidence>
<evidence type="ECO:0000313" key="23">
    <source>
        <dbReference type="Proteomes" id="UP000595437"/>
    </source>
</evidence>
<gene>
    <name evidence="22" type="ORF">FKW44_002368</name>
</gene>
<evidence type="ECO:0000256" key="16">
    <source>
        <dbReference type="ARBA" id="ARBA00023286"/>
    </source>
</evidence>
<keyword evidence="3" id="KW-1003">Cell membrane</keyword>
<evidence type="ECO:0000256" key="12">
    <source>
        <dbReference type="ARBA" id="ARBA00023173"/>
    </source>
</evidence>
<comment type="subcellular location">
    <subcellularLocation>
        <location evidence="18">Postsynaptic cell membrane</location>
        <topology evidence="18">Multi-pass membrane protein</topology>
    </subcellularLocation>
</comment>
<dbReference type="PANTHER" id="PTHR18945">
    <property type="entry name" value="NEUROTRANSMITTER GATED ION CHANNEL"/>
    <property type="match status" value="1"/>
</dbReference>
<keyword evidence="5" id="KW-0732">Signal</keyword>
<evidence type="ECO:0000256" key="1">
    <source>
        <dbReference type="ARBA" id="ARBA00010180"/>
    </source>
</evidence>
<dbReference type="InterPro" id="IPR036734">
    <property type="entry name" value="Neur_chan_lig-bd_sf"/>
</dbReference>
<evidence type="ECO:0000259" key="21">
    <source>
        <dbReference type="Pfam" id="PF02931"/>
    </source>
</evidence>
<accession>A0A7T8QW83</accession>
<keyword evidence="23" id="KW-1185">Reference proteome</keyword>
<dbReference type="OrthoDB" id="203862at2759"/>
<dbReference type="Proteomes" id="UP000595437">
    <property type="component" value="Chromosome 2"/>
</dbReference>
<keyword evidence="14" id="KW-0868">Chloride</keyword>
<evidence type="ECO:0000256" key="14">
    <source>
        <dbReference type="ARBA" id="ARBA00023214"/>
    </source>
</evidence>
<keyword evidence="2 20" id="KW-0813">Transport</keyword>
<evidence type="ECO:0000256" key="2">
    <source>
        <dbReference type="ARBA" id="ARBA00022448"/>
    </source>
</evidence>
<evidence type="ECO:0000256" key="10">
    <source>
        <dbReference type="ARBA" id="ARBA00023157"/>
    </source>
</evidence>
<evidence type="ECO:0000256" key="7">
    <source>
        <dbReference type="ARBA" id="ARBA00023018"/>
    </source>
</evidence>
<reference evidence="23" key="1">
    <citation type="submission" date="2021-01" db="EMBL/GenBank/DDBJ databases">
        <title>Caligus Genome Assembly.</title>
        <authorList>
            <person name="Gallardo-Escarate C."/>
        </authorList>
    </citation>
    <scope>NUCLEOTIDE SEQUENCE [LARGE SCALE GENOMIC DNA]</scope>
</reference>
<evidence type="ECO:0000256" key="9">
    <source>
        <dbReference type="ARBA" id="ARBA00023136"/>
    </source>
</evidence>
<comment type="similarity">
    <text evidence="1">Belongs to the ligand-gated ion channel (TC 1.A.9) family. Gamma-aminobutyric acid receptor (TC 1.A.9.5) subfamily.</text>
</comment>
<evidence type="ECO:0000256" key="11">
    <source>
        <dbReference type="ARBA" id="ARBA00023170"/>
    </source>
</evidence>
<keyword evidence="10" id="KW-1015">Disulfide bond</keyword>
<evidence type="ECO:0000256" key="3">
    <source>
        <dbReference type="ARBA" id="ARBA00022475"/>
    </source>
</evidence>
<dbReference type="Pfam" id="PF02931">
    <property type="entry name" value="Neur_chan_LBD"/>
    <property type="match status" value="1"/>
</dbReference>